<dbReference type="Gene3D" id="2.60.40.10">
    <property type="entry name" value="Immunoglobulins"/>
    <property type="match status" value="1"/>
</dbReference>
<gene>
    <name evidence="4" type="ORF">H6A34_06065</name>
</gene>
<dbReference type="InterPro" id="IPR024361">
    <property type="entry name" value="BACON"/>
</dbReference>
<evidence type="ECO:0000256" key="1">
    <source>
        <dbReference type="ARBA" id="ARBA00006865"/>
    </source>
</evidence>
<evidence type="ECO:0000313" key="4">
    <source>
        <dbReference type="EMBL" id="MBM6673435.1"/>
    </source>
</evidence>
<dbReference type="InterPro" id="IPR000757">
    <property type="entry name" value="Beta-glucanase-like"/>
</dbReference>
<dbReference type="InterPro" id="IPR013783">
    <property type="entry name" value="Ig-like_fold"/>
</dbReference>
<dbReference type="Pfam" id="PF19190">
    <property type="entry name" value="BACON_2"/>
    <property type="match status" value="1"/>
</dbReference>
<organism evidence="4 5">
    <name type="scientific">Marseilla massiliensis</name>
    <dbReference type="NCBI Taxonomy" id="1841864"/>
    <lineage>
        <taxon>Bacteria</taxon>
        <taxon>Pseudomonadati</taxon>
        <taxon>Bacteroidota</taxon>
        <taxon>Bacteroidia</taxon>
        <taxon>Bacteroidales</taxon>
        <taxon>Prevotellaceae</taxon>
        <taxon>Marseilla</taxon>
    </lineage>
</organism>
<dbReference type="PANTHER" id="PTHR10963">
    <property type="entry name" value="GLYCOSYL HYDROLASE-RELATED"/>
    <property type="match status" value="1"/>
</dbReference>
<dbReference type="PANTHER" id="PTHR10963:SF55">
    <property type="entry name" value="GLYCOSIDE HYDROLASE FAMILY 16 PROTEIN"/>
    <property type="match status" value="1"/>
</dbReference>
<proteinExistence type="inferred from homology"/>
<dbReference type="GO" id="GO:0004553">
    <property type="term" value="F:hydrolase activity, hydrolyzing O-glycosyl compounds"/>
    <property type="evidence" value="ECO:0007669"/>
    <property type="project" value="InterPro"/>
</dbReference>
<comment type="similarity">
    <text evidence="1">Belongs to the glycosyl hydrolase 16 family.</text>
</comment>
<dbReference type="CDD" id="cd08023">
    <property type="entry name" value="GH16_laminarinase_like"/>
    <property type="match status" value="1"/>
</dbReference>
<dbReference type="Pfam" id="PF00722">
    <property type="entry name" value="Glyco_hydro_16"/>
    <property type="match status" value="1"/>
</dbReference>
<dbReference type="RefSeq" id="WP_205104162.1">
    <property type="nucleotide sequence ID" value="NZ_JACJJG010000022.1"/>
</dbReference>
<dbReference type="GO" id="GO:0005975">
    <property type="term" value="P:carbohydrate metabolic process"/>
    <property type="evidence" value="ECO:0007669"/>
    <property type="project" value="InterPro"/>
</dbReference>
<feature type="domain" description="GH16" evidence="3">
    <location>
        <begin position="121"/>
        <end position="362"/>
    </location>
</feature>
<dbReference type="Proteomes" id="UP000706891">
    <property type="component" value="Unassembled WGS sequence"/>
</dbReference>
<sequence length="362" mass="40143">MKTKMILSMFLTAALCLTGCSDDRDTTYAPDNQTVELSQTEFNLTPDAGTFTVNVTTDREFAAYTSDDWLSVTPANTVSHSETLTVTVQENADTEARTGYVTVLCGGTRKSVTVNQQGVEPDEPDIVGPEGYTLVWNDEFNGTELGGDWTYEIQGPGWVNNELQSYVKDEDVTVVSDGTLKINLMQDGDDVKSARLYAERNTGWQYGYIEARIKLPEGKGTWPAFWMMPVNYTSWPADGEIDIMEHVGYNANVIHSTIHCNKYNNTGTSIETASVSVPTATSDFHTYACEWTAEKMTFYVDGQELLTYANDGTGTDAWPFDAPFYVILNLAWGGDWGGQQGVDETCLPATMEVDYVRVFQKQ</sequence>
<dbReference type="Gene3D" id="2.60.120.200">
    <property type="match status" value="1"/>
</dbReference>
<evidence type="ECO:0000256" key="2">
    <source>
        <dbReference type="SAM" id="SignalP"/>
    </source>
</evidence>
<keyword evidence="2" id="KW-0732">Signal</keyword>
<dbReference type="SUPFAM" id="SSF49899">
    <property type="entry name" value="Concanavalin A-like lectins/glucanases"/>
    <property type="match status" value="1"/>
</dbReference>
<accession>A0A939B7B2</accession>
<dbReference type="EMBL" id="JACJJG010000022">
    <property type="protein sequence ID" value="MBM6673435.1"/>
    <property type="molecule type" value="Genomic_DNA"/>
</dbReference>
<protein>
    <submittedName>
        <fullName evidence="4">Family 16 glycosylhydrolase</fullName>
    </submittedName>
</protein>
<comment type="caution">
    <text evidence="4">The sequence shown here is derived from an EMBL/GenBank/DDBJ whole genome shotgun (WGS) entry which is preliminary data.</text>
</comment>
<reference evidence="4" key="2">
    <citation type="journal article" date="2021" name="Sci. Rep.">
        <title>The distribution of antibiotic resistance genes in chicken gut microbiota commensals.</title>
        <authorList>
            <person name="Juricova H."/>
            <person name="Matiasovicova J."/>
            <person name="Kubasova T."/>
            <person name="Cejkova D."/>
            <person name="Rychlik I."/>
        </authorList>
    </citation>
    <scope>NUCLEOTIDE SEQUENCE</scope>
    <source>
        <strain evidence="4">An824</strain>
    </source>
</reference>
<dbReference type="PROSITE" id="PS51762">
    <property type="entry name" value="GH16_2"/>
    <property type="match status" value="1"/>
</dbReference>
<evidence type="ECO:0000259" key="3">
    <source>
        <dbReference type="PROSITE" id="PS51762"/>
    </source>
</evidence>
<name>A0A939B7B2_9BACT</name>
<dbReference type="CDD" id="cd14948">
    <property type="entry name" value="BACON"/>
    <property type="match status" value="1"/>
</dbReference>
<keyword evidence="5" id="KW-1185">Reference proteome</keyword>
<dbReference type="InterPro" id="IPR050546">
    <property type="entry name" value="Glycosyl_Hydrlase_16"/>
</dbReference>
<dbReference type="AlphaFoldDB" id="A0A939B7B2"/>
<reference evidence="4" key="1">
    <citation type="submission" date="2020-08" db="EMBL/GenBank/DDBJ databases">
        <authorList>
            <person name="Cejkova D."/>
            <person name="Kubasova T."/>
            <person name="Jahodarova E."/>
            <person name="Rychlik I."/>
        </authorList>
    </citation>
    <scope>NUCLEOTIDE SEQUENCE</scope>
    <source>
        <strain evidence="4">An824</strain>
    </source>
</reference>
<dbReference type="InterPro" id="IPR013320">
    <property type="entry name" value="ConA-like_dom_sf"/>
</dbReference>
<feature type="chain" id="PRO_5037827817" evidence="2">
    <location>
        <begin position="22"/>
        <end position="362"/>
    </location>
</feature>
<evidence type="ECO:0000313" key="5">
    <source>
        <dbReference type="Proteomes" id="UP000706891"/>
    </source>
</evidence>
<feature type="signal peptide" evidence="2">
    <location>
        <begin position="1"/>
        <end position="21"/>
    </location>
</feature>